<evidence type="ECO:0000313" key="8">
    <source>
        <dbReference type="EMBL" id="QBF84912.1"/>
    </source>
</evidence>
<keyword evidence="9" id="KW-1185">Reference proteome</keyword>
<dbReference type="Gene3D" id="1.20.1640.10">
    <property type="entry name" value="Multidrug efflux transporter AcrB transmembrane domain"/>
    <property type="match status" value="2"/>
</dbReference>
<dbReference type="Pfam" id="PF02460">
    <property type="entry name" value="Patched"/>
    <property type="match status" value="1"/>
</dbReference>
<dbReference type="InterPro" id="IPR000731">
    <property type="entry name" value="SSD"/>
</dbReference>
<evidence type="ECO:0000256" key="6">
    <source>
        <dbReference type="SAM" id="Phobius"/>
    </source>
</evidence>
<dbReference type="EMBL" id="CP036200">
    <property type="protein sequence ID" value="QBF84912.1"/>
    <property type="molecule type" value="Genomic_DNA"/>
</dbReference>
<evidence type="ECO:0000256" key="5">
    <source>
        <dbReference type="ARBA" id="ARBA00023136"/>
    </source>
</evidence>
<dbReference type="PANTHER" id="PTHR33406:SF12">
    <property type="entry name" value="BLR2997 PROTEIN"/>
    <property type="match status" value="1"/>
</dbReference>
<evidence type="ECO:0000256" key="2">
    <source>
        <dbReference type="ARBA" id="ARBA00022475"/>
    </source>
</evidence>
<feature type="transmembrane region" description="Helical" evidence="6">
    <location>
        <begin position="643"/>
        <end position="664"/>
    </location>
</feature>
<proteinExistence type="predicted"/>
<feature type="domain" description="SSD" evidence="7">
    <location>
        <begin position="543"/>
        <end position="698"/>
    </location>
</feature>
<evidence type="ECO:0000256" key="4">
    <source>
        <dbReference type="ARBA" id="ARBA00022989"/>
    </source>
</evidence>
<name>A0A411PMZ5_9GAMM</name>
<keyword evidence="4 6" id="KW-1133">Transmembrane helix</keyword>
<feature type="transmembrane region" description="Helical" evidence="6">
    <location>
        <begin position="176"/>
        <end position="195"/>
    </location>
</feature>
<evidence type="ECO:0000256" key="3">
    <source>
        <dbReference type="ARBA" id="ARBA00022692"/>
    </source>
</evidence>
<keyword evidence="5 6" id="KW-0472">Membrane</keyword>
<dbReference type="GO" id="GO:0005886">
    <property type="term" value="C:plasma membrane"/>
    <property type="evidence" value="ECO:0007669"/>
    <property type="project" value="UniProtKB-SubCell"/>
</dbReference>
<keyword evidence="2" id="KW-1003">Cell membrane</keyword>
<dbReference type="Pfam" id="PF03176">
    <property type="entry name" value="MMPL"/>
    <property type="match status" value="1"/>
</dbReference>
<feature type="domain" description="SSD" evidence="7">
    <location>
        <begin position="212"/>
        <end position="329"/>
    </location>
</feature>
<keyword evidence="3 6" id="KW-0812">Transmembrane</keyword>
<dbReference type="KEGG" id="smai:EXU30_13980"/>
<feature type="transmembrane region" description="Helical" evidence="6">
    <location>
        <begin position="593"/>
        <end position="610"/>
    </location>
</feature>
<organism evidence="8 9">
    <name type="scientific">Shewanella maritima</name>
    <dbReference type="NCBI Taxonomy" id="2520507"/>
    <lineage>
        <taxon>Bacteria</taxon>
        <taxon>Pseudomonadati</taxon>
        <taxon>Pseudomonadota</taxon>
        <taxon>Gammaproteobacteria</taxon>
        <taxon>Alteromonadales</taxon>
        <taxon>Shewanellaceae</taxon>
        <taxon>Shewanella</taxon>
    </lineage>
</organism>
<dbReference type="Proteomes" id="UP000291106">
    <property type="component" value="Chromosome"/>
</dbReference>
<reference evidence="8 9" key="1">
    <citation type="submission" date="2019-02" db="EMBL/GenBank/DDBJ databases">
        <title>Shewanella sp. D4-2 isolated from Dokdo Island.</title>
        <authorList>
            <person name="Baek K."/>
        </authorList>
    </citation>
    <scope>NUCLEOTIDE SEQUENCE [LARGE SCALE GENOMIC DNA]</scope>
    <source>
        <strain evidence="8 9">D4-2</strain>
    </source>
</reference>
<dbReference type="AlphaFoldDB" id="A0A411PMZ5"/>
<evidence type="ECO:0000313" key="9">
    <source>
        <dbReference type="Proteomes" id="UP000291106"/>
    </source>
</evidence>
<feature type="transmembrane region" description="Helical" evidence="6">
    <location>
        <begin position="359"/>
        <end position="376"/>
    </location>
</feature>
<dbReference type="PROSITE" id="PS50156">
    <property type="entry name" value="SSD"/>
    <property type="match status" value="2"/>
</dbReference>
<accession>A0A411PMZ5</accession>
<dbReference type="InterPro" id="IPR004869">
    <property type="entry name" value="MMPL_dom"/>
</dbReference>
<feature type="transmembrane region" description="Helical" evidence="6">
    <location>
        <begin position="200"/>
        <end position="222"/>
    </location>
</feature>
<evidence type="ECO:0000256" key="1">
    <source>
        <dbReference type="ARBA" id="ARBA00004651"/>
    </source>
</evidence>
<dbReference type="InterPro" id="IPR050545">
    <property type="entry name" value="Mycobact_MmpL"/>
</dbReference>
<dbReference type="InterPro" id="IPR003392">
    <property type="entry name" value="PTHD_SSD"/>
</dbReference>
<comment type="subcellular location">
    <subcellularLocation>
        <location evidence="1">Cell membrane</location>
        <topology evidence="1">Multi-pass membrane protein</topology>
    </subcellularLocation>
</comment>
<feature type="transmembrane region" description="Helical" evidence="6">
    <location>
        <begin position="670"/>
        <end position="696"/>
    </location>
</feature>
<sequence length="704" mass="78773">MGVARLNLDVNFNDYFAKDDPRFIDAKRMQHSFERNDEFLMLLESKINDEPWSSEHRQTQLMNFVAQLQRKQAIDEVGGYVEFVNQSQRQSPILSYKQHPRLPLVLSADEQAIMLTLHLNQDDQDKFGNTTLWREHHIDSVLSLSQFYWRSQGVEVHLTGAEALNWQYAKVLRHDLSWFAPGLLLVITFMALMFIKSRWWLMAIAANCLMILLLTLGIAGWFNLTLAAISAFIPVIIVTLSLAYSAHLYLGWQRIGTQVDDGTGTNAIAATFEHNRKPLFYATLTTAFGFSLLSVSPSPPIQAFGVLVACAVLIHYLLCHTLLVTVAAKAQISAVTFDRVTRFSKVATMAKRISGYPKAVMALVVLLSLVAASSAFKLKLNDDPMSYFADDNPLAISQQKVQQYFYGINLLHIQVPTSPYAIYDKAYLSFLYRFGRYLQSQDEVKRVSHIGDWVKSAGLSSSQLKRLAHENTVAELGLGAEISTGFESSLLTIYLKPLTAREMVEFEQKVELWLGENQGQLQVGKLTSSNLMFAHLCLDNAKSMLLSFAIALSLLSVILGLIKRSFAFAVAGLSLNFLPLLWMFGLWQVTGGFISIGTAVVLGIMLGIIVDDTLHLMLKLPVASDDKTEVPGLTEQFWQQYSGVIPVVSFTTMTLVLGFGIGLISEFGPIIQLSLLSVIVISFAWLFDVIVLPVVYRYLLRRPL</sequence>
<dbReference type="OrthoDB" id="9803781at2"/>
<evidence type="ECO:0000259" key="7">
    <source>
        <dbReference type="PROSITE" id="PS50156"/>
    </source>
</evidence>
<feature type="transmembrane region" description="Helical" evidence="6">
    <location>
        <begin position="544"/>
        <end position="562"/>
    </location>
</feature>
<feature type="transmembrane region" description="Helical" evidence="6">
    <location>
        <begin position="228"/>
        <end position="250"/>
    </location>
</feature>
<feature type="transmembrane region" description="Helical" evidence="6">
    <location>
        <begin position="567"/>
        <end position="587"/>
    </location>
</feature>
<dbReference type="PANTHER" id="PTHR33406">
    <property type="entry name" value="MEMBRANE PROTEIN MJ1562-RELATED"/>
    <property type="match status" value="1"/>
</dbReference>
<gene>
    <name evidence="8" type="ORF">EXU30_13980</name>
</gene>
<dbReference type="SUPFAM" id="SSF82866">
    <property type="entry name" value="Multidrug efflux transporter AcrB transmembrane domain"/>
    <property type="match status" value="2"/>
</dbReference>
<feature type="transmembrane region" description="Helical" evidence="6">
    <location>
        <begin position="278"/>
        <end position="295"/>
    </location>
</feature>
<feature type="transmembrane region" description="Helical" evidence="6">
    <location>
        <begin position="301"/>
        <end position="323"/>
    </location>
</feature>
<protein>
    <submittedName>
        <fullName evidence="8">RND transporter</fullName>
    </submittedName>
</protein>